<evidence type="ECO:0000259" key="2">
    <source>
        <dbReference type="Pfam" id="PF26434"/>
    </source>
</evidence>
<reference evidence="3 4" key="1">
    <citation type="journal article" date="2012" name="PLoS Pathog.">
        <title>Diverse lifestyles and strategies of plant pathogenesis encoded in the genomes of eighteen Dothideomycetes fungi.</title>
        <authorList>
            <person name="Ohm R.A."/>
            <person name="Feau N."/>
            <person name="Henrissat B."/>
            <person name="Schoch C.L."/>
            <person name="Horwitz B.A."/>
            <person name="Barry K.W."/>
            <person name="Condon B.J."/>
            <person name="Copeland A.C."/>
            <person name="Dhillon B."/>
            <person name="Glaser F."/>
            <person name="Hesse C.N."/>
            <person name="Kosti I."/>
            <person name="LaButti K."/>
            <person name="Lindquist E.A."/>
            <person name="Lucas S."/>
            <person name="Salamov A.A."/>
            <person name="Bradshaw R.E."/>
            <person name="Ciuffetti L."/>
            <person name="Hamelin R.C."/>
            <person name="Kema G.H.J."/>
            <person name="Lawrence C."/>
            <person name="Scott J.A."/>
            <person name="Spatafora J.W."/>
            <person name="Turgeon B.G."/>
            <person name="de Wit P.J.G.M."/>
            <person name="Zhong S."/>
            <person name="Goodwin S.B."/>
            <person name="Grigoriev I.V."/>
        </authorList>
    </citation>
    <scope>NUCLEOTIDE SEQUENCE [LARGE SCALE GENOMIC DNA]</scope>
    <source>
        <strain evidence="3 4">UAMH 10762</strain>
    </source>
</reference>
<dbReference type="OMA" id="EEAWVDD"/>
<feature type="domain" description="YAG7-like dimerisation" evidence="2">
    <location>
        <begin position="184"/>
        <end position="265"/>
    </location>
</feature>
<dbReference type="OrthoDB" id="5399559at2759"/>
<proteinExistence type="predicted"/>
<evidence type="ECO:0000313" key="3">
    <source>
        <dbReference type="EMBL" id="EMC96326.1"/>
    </source>
</evidence>
<dbReference type="EMBL" id="KB445555">
    <property type="protein sequence ID" value="EMC96326.1"/>
    <property type="molecule type" value="Genomic_DNA"/>
</dbReference>
<dbReference type="STRING" id="717646.M2MI43"/>
<gene>
    <name evidence="3" type="ORF">BAUCODRAFT_33661</name>
</gene>
<feature type="region of interest" description="Disordered" evidence="1">
    <location>
        <begin position="1"/>
        <end position="66"/>
    </location>
</feature>
<feature type="compositionally biased region" description="Polar residues" evidence="1">
    <location>
        <begin position="432"/>
        <end position="453"/>
    </location>
</feature>
<dbReference type="AlphaFoldDB" id="M2MI43"/>
<keyword evidence="4" id="KW-1185">Reference proteome</keyword>
<accession>M2MI43</accession>
<dbReference type="Pfam" id="PF26434">
    <property type="entry name" value="YAG7_C"/>
    <property type="match status" value="1"/>
</dbReference>
<evidence type="ECO:0000313" key="4">
    <source>
        <dbReference type="Proteomes" id="UP000011761"/>
    </source>
</evidence>
<dbReference type="KEGG" id="bcom:BAUCODRAFT_33661"/>
<dbReference type="GeneID" id="19112194"/>
<name>M2MI43_BAUPA</name>
<organism evidence="3 4">
    <name type="scientific">Baudoinia panamericana (strain UAMH 10762)</name>
    <name type="common">Angels' share fungus</name>
    <name type="synonym">Baudoinia compniacensis (strain UAMH 10762)</name>
    <dbReference type="NCBI Taxonomy" id="717646"/>
    <lineage>
        <taxon>Eukaryota</taxon>
        <taxon>Fungi</taxon>
        <taxon>Dikarya</taxon>
        <taxon>Ascomycota</taxon>
        <taxon>Pezizomycotina</taxon>
        <taxon>Dothideomycetes</taxon>
        <taxon>Dothideomycetidae</taxon>
        <taxon>Mycosphaerellales</taxon>
        <taxon>Teratosphaeriaceae</taxon>
        <taxon>Baudoinia</taxon>
    </lineage>
</organism>
<evidence type="ECO:0000256" key="1">
    <source>
        <dbReference type="SAM" id="MobiDB-lite"/>
    </source>
</evidence>
<feature type="compositionally biased region" description="Gly residues" evidence="1">
    <location>
        <begin position="530"/>
        <end position="540"/>
    </location>
</feature>
<feature type="region of interest" description="Disordered" evidence="1">
    <location>
        <begin position="432"/>
        <end position="548"/>
    </location>
</feature>
<dbReference type="RefSeq" id="XP_007676054.1">
    <property type="nucleotide sequence ID" value="XM_007677864.1"/>
</dbReference>
<dbReference type="HOGENOM" id="CLU_031644_0_0_1"/>
<dbReference type="eggNOG" id="ENOG502S59W">
    <property type="taxonomic scope" value="Eukaryota"/>
</dbReference>
<sequence length="548" mass="58193">MSDSAIENPLPLTAPGESKSARKKKAKAETGATTNGTTNHVQSPAVPDTNVKEASDPAGDLTNGSYEHPHIRELQKQIRNTNKRLAGLQKTDTVISENPGVSLDELVAQKKINADQKAAAGKKPQLQAQVQSLEEQVKVFRQLDSDYQSRMQKMKLELTSTHEKELEKAKEEARVQALQSSAGELRQKVLTFTQFLRTAAAKRNSEEEAVSDENMAFEGALLLVYGGDEKAVNTAVSIIDGTDEQVPNTDGTLLPIKYSQIRQASIDHAPFQTEEAWVDSVNEAHKDLVEETGPAAKETVPSGSDPTIAHAGLTEIENAAEQPIGVTAVHSEDIITSPVQVSAGDEAGNEAGDRWDTTAGAAQEGMEDSYEMVPRPNDEVDVPAAALAPAITVGEVEEKTSWADDATAAAAESATTSNQVADGWDLKPAGQTEETAWSNAATADSTVSQTNGWTDAPTENGAPADDGFQQIPNRHPRGRGRGRGDGEFRGGRGRGRGGFRGDGEYRGRGGRGNGFRGDRGGRGDGEFRGGRGGRGRGAPRGDGAPVRS</sequence>
<dbReference type="InterPro" id="IPR058602">
    <property type="entry name" value="YAG7_dimerisation_dom"/>
</dbReference>
<feature type="compositionally biased region" description="Basic and acidic residues" evidence="1">
    <location>
        <begin position="516"/>
        <end position="529"/>
    </location>
</feature>
<feature type="compositionally biased region" description="Low complexity" evidence="1">
    <location>
        <begin position="29"/>
        <end position="39"/>
    </location>
</feature>
<dbReference type="Proteomes" id="UP000011761">
    <property type="component" value="Unassembled WGS sequence"/>
</dbReference>
<protein>
    <recommendedName>
        <fullName evidence="2">YAG7-like dimerisation domain-containing protein</fullName>
    </recommendedName>
</protein>